<evidence type="ECO:0000313" key="2">
    <source>
        <dbReference type="EMBL" id="MBC3766935.1"/>
    </source>
</evidence>
<evidence type="ECO:0000313" key="3">
    <source>
        <dbReference type="Proteomes" id="UP000601768"/>
    </source>
</evidence>
<name>A0A8J6IWF8_9ALTE</name>
<protein>
    <submittedName>
        <fullName evidence="2">Glucosaminidase domain-containing protein</fullName>
    </submittedName>
</protein>
<reference evidence="2" key="2">
    <citation type="submission" date="2020-08" db="EMBL/GenBank/DDBJ databases">
        <authorList>
            <person name="Lai Q."/>
        </authorList>
    </citation>
    <scope>NUCLEOTIDE SEQUENCE</scope>
    <source>
        <strain evidence="2">S27-2</strain>
    </source>
</reference>
<proteinExistence type="predicted"/>
<dbReference type="Pfam" id="PF01832">
    <property type="entry name" value="Glucosaminidase"/>
    <property type="match status" value="1"/>
</dbReference>
<dbReference type="EMBL" id="JACNEP010000012">
    <property type="protein sequence ID" value="MBC3766935.1"/>
    <property type="molecule type" value="Genomic_DNA"/>
</dbReference>
<dbReference type="GO" id="GO:0004040">
    <property type="term" value="F:amidase activity"/>
    <property type="evidence" value="ECO:0007669"/>
    <property type="project" value="InterPro"/>
</dbReference>
<evidence type="ECO:0000259" key="1">
    <source>
        <dbReference type="Pfam" id="PF01832"/>
    </source>
</evidence>
<dbReference type="Gene3D" id="1.10.530.10">
    <property type="match status" value="1"/>
</dbReference>
<dbReference type="AlphaFoldDB" id="A0A8J6IWF8"/>
<gene>
    <name evidence="2" type="ORF">H8B19_13695</name>
</gene>
<keyword evidence="3" id="KW-1185">Reference proteome</keyword>
<organism evidence="2 3">
    <name type="scientific">Neptunicella marina</name>
    <dbReference type="NCBI Taxonomy" id="2125989"/>
    <lineage>
        <taxon>Bacteria</taxon>
        <taxon>Pseudomonadati</taxon>
        <taxon>Pseudomonadota</taxon>
        <taxon>Gammaproteobacteria</taxon>
        <taxon>Alteromonadales</taxon>
        <taxon>Alteromonadaceae</taxon>
        <taxon>Neptunicella</taxon>
    </lineage>
</organism>
<dbReference type="RefSeq" id="WP_186507462.1">
    <property type="nucleotide sequence ID" value="NZ_JACNEP010000012.1"/>
</dbReference>
<comment type="caution">
    <text evidence="2">The sequence shown here is derived from an EMBL/GenBank/DDBJ whole genome shotgun (WGS) entry which is preliminary data.</text>
</comment>
<dbReference type="InterPro" id="IPR002901">
    <property type="entry name" value="MGlyc_endo_b_GlcNAc-like_dom"/>
</dbReference>
<dbReference type="InterPro" id="IPR053195">
    <property type="entry name" value="Bax-like"/>
</dbReference>
<sequence length="264" mass="30962">MNPSLKPNSMRKHAFSLVSILVVVVAAIYPFLQPAPEPKVKPSPQAQNIPDFAKFKNIKNKKKAFFNYLRPELEHQNQVIKQDREFVLTMYQKWLSETPLDDEQQSRLDEIADTYQLENSPQEASEWNILMRRVDTIPVELTLVQAANESAWGTSRFAQKGYNFFGLWCYRKGCGFVPRRRDDDAEHEVAKFRDLEHAVGAYLRNLNTYYAYTELRIIRAELRRLKQPITAEAIAQGLINYSTRREEYVDELVAMIRHNRKYMK</sequence>
<dbReference type="Proteomes" id="UP000601768">
    <property type="component" value="Unassembled WGS sequence"/>
</dbReference>
<dbReference type="PANTHER" id="PTHR40572">
    <property type="entry name" value="PROTEIN BAX"/>
    <property type="match status" value="1"/>
</dbReference>
<dbReference type="PANTHER" id="PTHR40572:SF1">
    <property type="entry name" value="PROTEIN BAX"/>
    <property type="match status" value="1"/>
</dbReference>
<reference evidence="2" key="1">
    <citation type="journal article" date="2018" name="Int. J. Syst. Evol. Microbiol.">
        <title>Neptunicella marina gen. nov., sp. nov., isolated from surface seawater.</title>
        <authorList>
            <person name="Liu X."/>
            <person name="Lai Q."/>
            <person name="Du Y."/>
            <person name="Zhang X."/>
            <person name="Liu Z."/>
            <person name="Sun F."/>
            <person name="Shao Z."/>
        </authorList>
    </citation>
    <scope>NUCLEOTIDE SEQUENCE</scope>
    <source>
        <strain evidence="2">S27-2</strain>
    </source>
</reference>
<feature type="domain" description="Mannosyl-glycoprotein endo-beta-N-acetylglucosamidase-like" evidence="1">
    <location>
        <begin position="130"/>
        <end position="260"/>
    </location>
</feature>
<accession>A0A8J6IWF8</accession>